<protein>
    <submittedName>
        <fullName evidence="2">Uncharacterized protein</fullName>
    </submittedName>
</protein>
<reference evidence="2 3" key="1">
    <citation type="journal article" date="2015" name="Genome Announc.">
        <title>Draft Genome Sequence of Clostridium tyrobutyricum Strain DIVETGP, Isolated from Cow's Milk for Grana Padano Production.</title>
        <authorList>
            <person name="Soggiu A."/>
            <person name="Piras C."/>
            <person name="Gaiarsa S."/>
            <person name="Sassera D."/>
            <person name="Roncada P."/>
            <person name="Bendixen E."/>
            <person name="Brasca M."/>
            <person name="Bonizzi L."/>
        </authorList>
    </citation>
    <scope>NUCLEOTIDE SEQUENCE [LARGE SCALE GENOMIC DNA]</scope>
    <source>
        <strain evidence="2 3">DIVETGP</strain>
    </source>
</reference>
<dbReference type="AlphaFoldDB" id="W6N6K4"/>
<evidence type="ECO:0000313" key="2">
    <source>
        <dbReference type="EMBL" id="CDL91825.1"/>
    </source>
</evidence>
<keyword evidence="3" id="KW-1185">Reference proteome</keyword>
<name>W6N6K4_CLOTY</name>
<dbReference type="OrthoDB" id="9966858at2"/>
<feature type="signal peptide" evidence="1">
    <location>
        <begin position="1"/>
        <end position="25"/>
    </location>
</feature>
<dbReference type="EMBL" id="CBXI010000034">
    <property type="protein sequence ID" value="CDL91825.1"/>
    <property type="molecule type" value="Genomic_DNA"/>
</dbReference>
<comment type="caution">
    <text evidence="2">The sequence shown here is derived from an EMBL/GenBank/DDBJ whole genome shotgun (WGS) entry which is preliminary data.</text>
</comment>
<accession>W6N6K4</accession>
<evidence type="ECO:0000256" key="1">
    <source>
        <dbReference type="SAM" id="SignalP"/>
    </source>
</evidence>
<gene>
    <name evidence="2" type="ORF">CTDIVETGP_1895</name>
</gene>
<feature type="chain" id="PRO_5039249996" evidence="1">
    <location>
        <begin position="26"/>
        <end position="229"/>
    </location>
</feature>
<organism evidence="2 3">
    <name type="scientific">Clostridium tyrobutyricum DIVETGP</name>
    <dbReference type="NCBI Taxonomy" id="1408889"/>
    <lineage>
        <taxon>Bacteria</taxon>
        <taxon>Bacillati</taxon>
        <taxon>Bacillota</taxon>
        <taxon>Clostridia</taxon>
        <taxon>Eubacteriales</taxon>
        <taxon>Clostridiaceae</taxon>
        <taxon>Clostridium</taxon>
    </lineage>
</organism>
<evidence type="ECO:0000313" key="3">
    <source>
        <dbReference type="Proteomes" id="UP000019482"/>
    </source>
</evidence>
<dbReference type="RefSeq" id="WP_017895656.1">
    <property type="nucleotide sequence ID" value="NZ_CBXI010000034.1"/>
</dbReference>
<sequence length="229" mass="24510">MIKHSKKTISVVLGALILASGTAAISSTTVKAQSVQQIQDVKTITKITDTSEAIKLIEKNFLIRNSDGTTTINEQASKYIDSNVLEQIKKGSEQINSSIKSGTLIYDKNKTLKYNENNNLLIKNPNMIQATATKVAGTYIWHWYGFDFIMNASNSGIFSAKLAQYSAVLAAGGVVGSVIPGVSFVCGASSATMAYWSALASQGASNGRGSIAYYLGDPSWAQLTHVTVR</sequence>
<dbReference type="Proteomes" id="UP000019482">
    <property type="component" value="Unassembled WGS sequence"/>
</dbReference>
<proteinExistence type="predicted"/>
<dbReference type="GeneID" id="29419088"/>
<keyword evidence="1" id="KW-0732">Signal</keyword>